<organism evidence="2 3">
    <name type="scientific">Deinococcus roseus</name>
    <dbReference type="NCBI Taxonomy" id="392414"/>
    <lineage>
        <taxon>Bacteria</taxon>
        <taxon>Thermotogati</taxon>
        <taxon>Deinococcota</taxon>
        <taxon>Deinococci</taxon>
        <taxon>Deinococcales</taxon>
        <taxon>Deinococcaceae</taxon>
        <taxon>Deinococcus</taxon>
    </lineage>
</organism>
<dbReference type="Pfam" id="PF06902">
    <property type="entry name" value="Fer4_19"/>
    <property type="match status" value="1"/>
</dbReference>
<dbReference type="RefSeq" id="WP_189003368.1">
    <property type="nucleotide sequence ID" value="NZ_BMOD01000010.1"/>
</dbReference>
<name>A0ABQ2D151_9DEIO</name>
<evidence type="ECO:0000313" key="2">
    <source>
        <dbReference type="EMBL" id="GGJ40721.1"/>
    </source>
</evidence>
<proteinExistence type="predicted"/>
<reference evidence="3" key="1">
    <citation type="journal article" date="2019" name="Int. J. Syst. Evol. Microbiol.">
        <title>The Global Catalogue of Microorganisms (GCM) 10K type strain sequencing project: providing services to taxonomists for standard genome sequencing and annotation.</title>
        <authorList>
            <consortium name="The Broad Institute Genomics Platform"/>
            <consortium name="The Broad Institute Genome Sequencing Center for Infectious Disease"/>
            <person name="Wu L."/>
            <person name="Ma J."/>
        </authorList>
    </citation>
    <scope>NUCLEOTIDE SEQUENCE [LARGE SCALE GENOMIC DNA]</scope>
    <source>
        <strain evidence="3">JCM 14370</strain>
    </source>
</reference>
<gene>
    <name evidence="2" type="ORF">GCM10008938_28490</name>
</gene>
<feature type="domain" description="Divergent 4Fe-4S mono-cluster" evidence="1">
    <location>
        <begin position="6"/>
        <end position="68"/>
    </location>
</feature>
<dbReference type="EMBL" id="BMOD01000010">
    <property type="protein sequence ID" value="GGJ40721.1"/>
    <property type="molecule type" value="Genomic_DNA"/>
</dbReference>
<evidence type="ECO:0000313" key="3">
    <source>
        <dbReference type="Proteomes" id="UP000632222"/>
    </source>
</evidence>
<protein>
    <recommendedName>
        <fullName evidence="1">Divergent 4Fe-4S mono-cluster domain-containing protein</fullName>
    </recommendedName>
</protein>
<sequence>MAQRDYEAEDIIVHWNSEICQHSGICARGLAAVFQPKERPWIKVENGTSQEISEVIDRCPSKALAYTLK</sequence>
<comment type="caution">
    <text evidence="2">The sequence shown here is derived from an EMBL/GenBank/DDBJ whole genome shotgun (WGS) entry which is preliminary data.</text>
</comment>
<dbReference type="InterPro" id="IPR010693">
    <property type="entry name" value="Divergent_4Fe-4S_mono-cluster"/>
</dbReference>
<dbReference type="Proteomes" id="UP000632222">
    <property type="component" value="Unassembled WGS sequence"/>
</dbReference>
<accession>A0ABQ2D151</accession>
<evidence type="ECO:0000259" key="1">
    <source>
        <dbReference type="Pfam" id="PF06902"/>
    </source>
</evidence>
<keyword evidence="3" id="KW-1185">Reference proteome</keyword>